<protein>
    <recommendedName>
        <fullName evidence="3">DUF4815 domain-containing protein</fullName>
    </recommendedName>
</protein>
<accession>A0ABT1L9N1</accession>
<gene>
    <name evidence="1" type="ORF">NK718_03890</name>
</gene>
<sequence length="770" mass="85713">MIYLEPPFYFINGVMVYRDHLDPLYCYYLPVSPRLRRVRDEATGRDVPQVQLIKYKSEVAGNGGFFNFDVHIGLTQAERDDIAAEVKRLGRLPATPSLVPVPVLDGTVRLMVFGQETPAPTPPRPGAPAPAPAAADKPRFVLKIQQAAKPSLFGDNAAAFSVQLDQYGAAVMEQALKTEMAPVLVVYSLDYAILRPAFSVRLHIDWDRVQDRLDEQFGHEGLFDSVQIGEAVDKLVENQAIVLEMDNFVPEAGDEGQSNAAKFEAAKARVQEMITSAFFQPSLQPDRPRPDGWDKATELIGDLNRMGQQAAMGGGIGAIIGTFSYSHQHYSRMDKRRLDVTISERTATIRTIYPQGHLAGLFKELRAGDDPSRYILEVDADDPWFERRRVRVRNLGDMADLASVQVMLNYGGDRHDVSLTKQNEEATVSWASVLANGHVKPEVDARFTVNLKPDGTGEVPTSLTSPPRTITTEVLEVQPAELFGRPRVAIVSADKYPWDRFPRVQVDLRYRDEANAVRIEDSILLSKDKKEAAWSYLVVDKGKRAYQYRLTHRAASNADVEGTWIDAEGELIDVRDPFAATRLRIDVVPAVPRWEDVEQIFVDLSYEDAANAFSQNESFVFTPTDKGTRSFVVDLRDPANKTVTFSVTTIMKGGTVLEVPPSQVRRSPLIVRPDMRGQRIVKVRGPADFVAARLDSIVVDLRYLDPSAGIDVEDTVTLDDPADVGTFEFAYVDAARGGYEWRALYRHANGMTTQTDWQAGEDAVLSVKAP</sequence>
<comment type="caution">
    <text evidence="1">The sequence shown here is derived from an EMBL/GenBank/DDBJ whole genome shotgun (WGS) entry which is preliminary data.</text>
</comment>
<evidence type="ECO:0000313" key="2">
    <source>
        <dbReference type="Proteomes" id="UP001205890"/>
    </source>
</evidence>
<evidence type="ECO:0008006" key="3">
    <source>
        <dbReference type="Google" id="ProtNLM"/>
    </source>
</evidence>
<name>A0ABT1L9N1_9HYPH</name>
<keyword evidence="2" id="KW-1185">Reference proteome</keyword>
<dbReference type="Proteomes" id="UP001205890">
    <property type="component" value="Unassembled WGS sequence"/>
</dbReference>
<proteinExistence type="predicted"/>
<dbReference type="RefSeq" id="WP_254738801.1">
    <property type="nucleotide sequence ID" value="NZ_JANCLU010000002.1"/>
</dbReference>
<reference evidence="1 2" key="1">
    <citation type="submission" date="2022-07" db="EMBL/GenBank/DDBJ databases">
        <authorList>
            <person name="Li W.-J."/>
            <person name="Deng Q.-Q."/>
        </authorList>
    </citation>
    <scope>NUCLEOTIDE SEQUENCE [LARGE SCALE GENOMIC DNA]</scope>
    <source>
        <strain evidence="1 2">SYSU M60028</strain>
    </source>
</reference>
<evidence type="ECO:0000313" key="1">
    <source>
        <dbReference type="EMBL" id="MCP8937643.1"/>
    </source>
</evidence>
<dbReference type="EMBL" id="JANCLU010000002">
    <property type="protein sequence ID" value="MCP8937643.1"/>
    <property type="molecule type" value="Genomic_DNA"/>
</dbReference>
<organism evidence="1 2">
    <name type="scientific">Alsobacter ponti</name>
    <dbReference type="NCBI Taxonomy" id="2962936"/>
    <lineage>
        <taxon>Bacteria</taxon>
        <taxon>Pseudomonadati</taxon>
        <taxon>Pseudomonadota</taxon>
        <taxon>Alphaproteobacteria</taxon>
        <taxon>Hyphomicrobiales</taxon>
        <taxon>Alsobacteraceae</taxon>
        <taxon>Alsobacter</taxon>
    </lineage>
</organism>